<reference evidence="2" key="1">
    <citation type="journal article" date="2016" name="Nat. Biotechnol.">
        <title>Sequencing wild and cultivated cassava and related species reveals extensive interspecific hybridization and genetic diversity.</title>
        <authorList>
            <person name="Bredeson J.V."/>
            <person name="Lyons J.B."/>
            <person name="Prochnik S.E."/>
            <person name="Wu G.A."/>
            <person name="Ha C.M."/>
            <person name="Edsinger-Gonzales E."/>
            <person name="Grimwood J."/>
            <person name="Schmutz J."/>
            <person name="Rabbi I.Y."/>
            <person name="Egesi C."/>
            <person name="Nauluvula P."/>
            <person name="Lebot V."/>
            <person name="Ndunguru J."/>
            <person name="Mkamilo G."/>
            <person name="Bart R.S."/>
            <person name="Setter T.L."/>
            <person name="Gleadow R.M."/>
            <person name="Kulakow P."/>
            <person name="Ferguson M.E."/>
            <person name="Rounsley S."/>
            <person name="Rokhsar D.S."/>
        </authorList>
    </citation>
    <scope>NUCLEOTIDE SEQUENCE [LARGE SCALE GENOMIC DNA]</scope>
    <source>
        <strain evidence="2">cv. AM560-2</strain>
    </source>
</reference>
<accession>A0ACB7H9W5</accession>
<evidence type="ECO:0000313" key="2">
    <source>
        <dbReference type="Proteomes" id="UP000091857"/>
    </source>
</evidence>
<evidence type="ECO:0000313" key="1">
    <source>
        <dbReference type="EMBL" id="KAG8648834.1"/>
    </source>
</evidence>
<sequence length="350" mass="37182">MGPIRTEEEEKPMYGHFSHEHPLELDKSSHTGTTICSGCKRDIVPGKDFYTCKACSFSLHRSCFNMPRIYQHPAEPGHALNLLLLPSFVCKACGVQGSGFCYNCSVCSCSYHTLCLRMPFVESCASHEHLLKLEFSSPYDNCKGFRCDVCGDPGSDHWLYRCNECEFDVHINCIYSVPSPQFQPPISFRNHHNMVTSPTTASTGGSAAILVNGNSDLQANRIPLSSSTRSPGMKNICTVATRAPPSNTNTAYVNPGSSAPPGGNFSGPTYTYAYNPGANSTQPGVKGTGVPQNNSHGVGNLNLSGPSSAQGVMGTGVAGLVATGVLGGMGEGIGQEIVQNILNSLTDDGS</sequence>
<name>A0ACB7H9W5_MANES</name>
<gene>
    <name evidence="1" type="ORF">MANES_08G043350v8</name>
</gene>
<dbReference type="EMBL" id="CM004394">
    <property type="protein sequence ID" value="KAG8648834.1"/>
    <property type="molecule type" value="Genomic_DNA"/>
</dbReference>
<proteinExistence type="predicted"/>
<comment type="caution">
    <text evidence="1">The sequence shown here is derived from an EMBL/GenBank/DDBJ whole genome shotgun (WGS) entry which is preliminary data.</text>
</comment>
<keyword evidence="2" id="KW-1185">Reference proteome</keyword>
<protein>
    <submittedName>
        <fullName evidence="1">Uncharacterized protein</fullName>
    </submittedName>
</protein>
<organism evidence="1 2">
    <name type="scientific">Manihot esculenta</name>
    <name type="common">Cassava</name>
    <name type="synonym">Jatropha manihot</name>
    <dbReference type="NCBI Taxonomy" id="3983"/>
    <lineage>
        <taxon>Eukaryota</taxon>
        <taxon>Viridiplantae</taxon>
        <taxon>Streptophyta</taxon>
        <taxon>Embryophyta</taxon>
        <taxon>Tracheophyta</taxon>
        <taxon>Spermatophyta</taxon>
        <taxon>Magnoliopsida</taxon>
        <taxon>eudicotyledons</taxon>
        <taxon>Gunneridae</taxon>
        <taxon>Pentapetalae</taxon>
        <taxon>rosids</taxon>
        <taxon>fabids</taxon>
        <taxon>Malpighiales</taxon>
        <taxon>Euphorbiaceae</taxon>
        <taxon>Crotonoideae</taxon>
        <taxon>Manihoteae</taxon>
        <taxon>Manihot</taxon>
    </lineage>
</organism>
<dbReference type="Proteomes" id="UP000091857">
    <property type="component" value="Chromosome 8"/>
</dbReference>